<feature type="compositionally biased region" description="Basic and acidic residues" evidence="1">
    <location>
        <begin position="29"/>
        <end position="46"/>
    </location>
</feature>
<dbReference type="GO" id="GO:0099041">
    <property type="term" value="P:vesicle tethering to Golgi"/>
    <property type="evidence" value="ECO:0007669"/>
    <property type="project" value="InterPro"/>
</dbReference>
<feature type="region of interest" description="Disordered" evidence="1">
    <location>
        <begin position="1"/>
        <end position="46"/>
    </location>
</feature>
<dbReference type="GO" id="GO:0005802">
    <property type="term" value="C:trans-Golgi network"/>
    <property type="evidence" value="ECO:0007669"/>
    <property type="project" value="InterPro"/>
</dbReference>
<dbReference type="AlphaFoldDB" id="A0A210QTP5"/>
<dbReference type="InterPro" id="IPR028280">
    <property type="entry name" value="Njmu-R1"/>
</dbReference>
<organism evidence="2 3">
    <name type="scientific">Mizuhopecten yessoensis</name>
    <name type="common">Japanese scallop</name>
    <name type="synonym">Patinopecten yessoensis</name>
    <dbReference type="NCBI Taxonomy" id="6573"/>
    <lineage>
        <taxon>Eukaryota</taxon>
        <taxon>Metazoa</taxon>
        <taxon>Spiralia</taxon>
        <taxon>Lophotrochozoa</taxon>
        <taxon>Mollusca</taxon>
        <taxon>Bivalvia</taxon>
        <taxon>Autobranchia</taxon>
        <taxon>Pteriomorphia</taxon>
        <taxon>Pectinida</taxon>
        <taxon>Pectinoidea</taxon>
        <taxon>Pectinidae</taxon>
        <taxon>Mizuhopecten</taxon>
    </lineage>
</organism>
<protein>
    <submittedName>
        <fullName evidence="2">Protein Njmu-R1</fullName>
    </submittedName>
</protein>
<comment type="caution">
    <text evidence="2">The sequence shown here is derived from an EMBL/GenBank/DDBJ whole genome shotgun (WGS) entry which is preliminary data.</text>
</comment>
<name>A0A210QTP5_MIZYE</name>
<gene>
    <name evidence="2" type="ORF">KP79_PYT06235</name>
</gene>
<feature type="compositionally biased region" description="Acidic residues" evidence="1">
    <location>
        <begin position="11"/>
        <end position="21"/>
    </location>
</feature>
<dbReference type="Pfam" id="PF15053">
    <property type="entry name" value="Njmu-R1"/>
    <property type="match status" value="1"/>
</dbReference>
<dbReference type="Proteomes" id="UP000242188">
    <property type="component" value="Unassembled WGS sequence"/>
</dbReference>
<dbReference type="OrthoDB" id="20238at2759"/>
<sequence length="439" mass="50292">METLIKRYFNIDEEGMEENGSEENTSAASDEKSATSDMEQKEEGRDFDRHFALYSCNVHKEERNSETESIASENSQTDSNVSLSVLSTDLDASVETELRKFIGQKLMKNLVYSDTGSISSMEYRSDDDVKTSFSCYYCMLENVEEKQLVVNGDNTPDPQQRKYIVCFMALQKNSLDYFQRELDVYCNGVVQYLDQQVCCDPSMQEEQDTQDKSKLTNIDTSVRTYLENWCEVTMDYTCRCMKILKQSAKYILYGALVDARFQFEGMTDQQKDDLQRFLKACNLSEILKQTDQEKREASPASTGSLDLLVDLGEYNAAPQQTITLTLAQNMVNCSPEDCTIFCEDWGKVLNKTDLNRASQIRHVLEAFKIKYIQSINTLKRLLIQAEADYYALYKSYVFIKNSGNAEVLLNYGHLDSIPEVQDVVKSLKEFIKEIKQTPG</sequence>
<dbReference type="PANTHER" id="PTHR14416:SF2">
    <property type="entry name" value="PROTEIN NJMU-R1"/>
    <property type="match status" value="1"/>
</dbReference>
<dbReference type="STRING" id="6573.A0A210QTP5"/>
<accession>A0A210QTP5</accession>
<evidence type="ECO:0000313" key="3">
    <source>
        <dbReference type="Proteomes" id="UP000242188"/>
    </source>
</evidence>
<evidence type="ECO:0000256" key="1">
    <source>
        <dbReference type="SAM" id="MobiDB-lite"/>
    </source>
</evidence>
<proteinExistence type="predicted"/>
<dbReference type="PANTHER" id="PTHR14416">
    <property type="entry name" value="PROTEIN NJMU-R1"/>
    <property type="match status" value="1"/>
</dbReference>
<reference evidence="2 3" key="1">
    <citation type="journal article" date="2017" name="Nat. Ecol. Evol.">
        <title>Scallop genome provides insights into evolution of bilaterian karyotype and development.</title>
        <authorList>
            <person name="Wang S."/>
            <person name="Zhang J."/>
            <person name="Jiao W."/>
            <person name="Li J."/>
            <person name="Xun X."/>
            <person name="Sun Y."/>
            <person name="Guo X."/>
            <person name="Huan P."/>
            <person name="Dong B."/>
            <person name="Zhang L."/>
            <person name="Hu X."/>
            <person name="Sun X."/>
            <person name="Wang J."/>
            <person name="Zhao C."/>
            <person name="Wang Y."/>
            <person name="Wang D."/>
            <person name="Huang X."/>
            <person name="Wang R."/>
            <person name="Lv J."/>
            <person name="Li Y."/>
            <person name="Zhang Z."/>
            <person name="Liu B."/>
            <person name="Lu W."/>
            <person name="Hui Y."/>
            <person name="Liang J."/>
            <person name="Zhou Z."/>
            <person name="Hou R."/>
            <person name="Li X."/>
            <person name="Liu Y."/>
            <person name="Li H."/>
            <person name="Ning X."/>
            <person name="Lin Y."/>
            <person name="Zhao L."/>
            <person name="Xing Q."/>
            <person name="Dou J."/>
            <person name="Li Y."/>
            <person name="Mao J."/>
            <person name="Guo H."/>
            <person name="Dou H."/>
            <person name="Li T."/>
            <person name="Mu C."/>
            <person name="Jiang W."/>
            <person name="Fu Q."/>
            <person name="Fu X."/>
            <person name="Miao Y."/>
            <person name="Liu J."/>
            <person name="Yu Q."/>
            <person name="Li R."/>
            <person name="Liao H."/>
            <person name="Li X."/>
            <person name="Kong Y."/>
            <person name="Jiang Z."/>
            <person name="Chourrout D."/>
            <person name="Li R."/>
            <person name="Bao Z."/>
        </authorList>
    </citation>
    <scope>NUCLEOTIDE SEQUENCE [LARGE SCALE GENOMIC DNA]</scope>
    <source>
        <strain evidence="2 3">PY_sf001</strain>
    </source>
</reference>
<keyword evidence="3" id="KW-1185">Reference proteome</keyword>
<evidence type="ECO:0000313" key="2">
    <source>
        <dbReference type="EMBL" id="OWF52087.1"/>
    </source>
</evidence>
<dbReference type="EMBL" id="NEDP02001973">
    <property type="protein sequence ID" value="OWF52087.1"/>
    <property type="molecule type" value="Genomic_DNA"/>
</dbReference>